<dbReference type="AlphaFoldDB" id="D3F6B9"/>
<evidence type="ECO:0000313" key="2">
    <source>
        <dbReference type="EMBL" id="ADB50686.1"/>
    </source>
</evidence>
<gene>
    <name evidence="2" type="ordered locus">Cwoe_2261</name>
</gene>
<evidence type="ECO:0000313" key="3">
    <source>
        <dbReference type="Proteomes" id="UP000008229"/>
    </source>
</evidence>
<accession>D3F6B9</accession>
<reference evidence="3" key="2">
    <citation type="submission" date="2010-01" db="EMBL/GenBank/DDBJ databases">
        <title>The complete genome of Conexibacter woesei DSM 14684.</title>
        <authorList>
            <consortium name="US DOE Joint Genome Institute (JGI-PGF)"/>
            <person name="Lucas S."/>
            <person name="Copeland A."/>
            <person name="Lapidus A."/>
            <person name="Glavina del Rio T."/>
            <person name="Dalin E."/>
            <person name="Tice H."/>
            <person name="Bruce D."/>
            <person name="Goodwin L."/>
            <person name="Pitluck S."/>
            <person name="Kyrpides N."/>
            <person name="Mavromatis K."/>
            <person name="Ivanova N."/>
            <person name="Mikhailova N."/>
            <person name="Chertkov O."/>
            <person name="Brettin T."/>
            <person name="Detter J.C."/>
            <person name="Han C."/>
            <person name="Larimer F."/>
            <person name="Land M."/>
            <person name="Hauser L."/>
            <person name="Markowitz V."/>
            <person name="Cheng J.-F."/>
            <person name="Hugenholtz P."/>
            <person name="Woyke T."/>
            <person name="Wu D."/>
            <person name="Pukall R."/>
            <person name="Steenblock K."/>
            <person name="Schneider S."/>
            <person name="Klenk H.-P."/>
            <person name="Eisen J.A."/>
        </authorList>
    </citation>
    <scope>NUCLEOTIDE SEQUENCE [LARGE SCALE GENOMIC DNA]</scope>
    <source>
        <strain evidence="3">DSM 14684 / CIP 108061 / JCM 11494 / NBRC 100937 / ID131577</strain>
    </source>
</reference>
<feature type="transmembrane region" description="Helical" evidence="1">
    <location>
        <begin position="197"/>
        <end position="217"/>
    </location>
</feature>
<keyword evidence="1" id="KW-0472">Membrane</keyword>
<keyword evidence="3" id="KW-1185">Reference proteome</keyword>
<sequence>MGHRVLADFSCEAAAVRGASPPLVQKIQTLLARNGWETAKGSQARDIFHRMADQLPEDDLPSFVRNTRIQMLRKSPHSELTIGYFEDSGVGRIRVRIRAENNAVIAELGKGTATQLLHLRQLRLDDLLLFEARSEHSLLEGGEVEQEPYRFWSRDNLGVAVPLVFSAIVLAAATIVAWRAYSTGNELNVLGDPIWAWYGRLFAPLLMAIVTTTSVVVRDARRAPERATAEWDLASSE</sequence>
<dbReference type="HOGENOM" id="CLU_1169088_0_0_11"/>
<keyword evidence="1" id="KW-0812">Transmembrane</keyword>
<dbReference type="KEGG" id="cwo:Cwoe_2261"/>
<protein>
    <submittedName>
        <fullName evidence="2">Uncharacterized protein</fullName>
    </submittedName>
</protein>
<proteinExistence type="predicted"/>
<reference evidence="2 3" key="1">
    <citation type="journal article" date="2010" name="Stand. Genomic Sci.">
        <title>Complete genome sequence of Conexibacter woesei type strain (ID131577).</title>
        <authorList>
            <person name="Pukall R."/>
            <person name="Lapidus A."/>
            <person name="Glavina Del Rio T."/>
            <person name="Copeland A."/>
            <person name="Tice H."/>
            <person name="Cheng J.-F."/>
            <person name="Lucas S."/>
            <person name="Chen F."/>
            <person name="Nolan M."/>
            <person name="Bruce D."/>
            <person name="Goodwin L."/>
            <person name="Pitluck S."/>
            <person name="Mavromatis K."/>
            <person name="Ivanova N."/>
            <person name="Ovchinnikova G."/>
            <person name="Pati A."/>
            <person name="Chen A."/>
            <person name="Palaniappan K."/>
            <person name="Land M."/>
            <person name="Hauser L."/>
            <person name="Chang Y.-J."/>
            <person name="Jeffries C.D."/>
            <person name="Chain P."/>
            <person name="Meincke L."/>
            <person name="Sims D."/>
            <person name="Brettin T."/>
            <person name="Detter J.C."/>
            <person name="Rohde M."/>
            <person name="Goeker M."/>
            <person name="Bristow J."/>
            <person name="Eisen J.A."/>
            <person name="Markowitz V."/>
            <person name="Kyrpides N.C."/>
            <person name="Klenk H.-P."/>
            <person name="Hugenholtz P."/>
        </authorList>
    </citation>
    <scope>NUCLEOTIDE SEQUENCE [LARGE SCALE GENOMIC DNA]</scope>
    <source>
        <strain evidence="3">DSM 14684 / CIP 108061 / JCM 11494 / NBRC 100937 / ID131577</strain>
    </source>
</reference>
<evidence type="ECO:0000256" key="1">
    <source>
        <dbReference type="SAM" id="Phobius"/>
    </source>
</evidence>
<organism evidence="2 3">
    <name type="scientific">Conexibacter woesei (strain DSM 14684 / CCUG 47730 / CIP 108061 / JCM 11494 / NBRC 100937 / ID131577)</name>
    <dbReference type="NCBI Taxonomy" id="469383"/>
    <lineage>
        <taxon>Bacteria</taxon>
        <taxon>Bacillati</taxon>
        <taxon>Actinomycetota</taxon>
        <taxon>Thermoleophilia</taxon>
        <taxon>Solirubrobacterales</taxon>
        <taxon>Conexibacteraceae</taxon>
        <taxon>Conexibacter</taxon>
    </lineage>
</organism>
<dbReference type="Proteomes" id="UP000008229">
    <property type="component" value="Chromosome"/>
</dbReference>
<feature type="transmembrane region" description="Helical" evidence="1">
    <location>
        <begin position="157"/>
        <end position="177"/>
    </location>
</feature>
<dbReference type="STRING" id="469383.Cwoe_2261"/>
<keyword evidence="1" id="KW-1133">Transmembrane helix</keyword>
<name>D3F6B9_CONWI</name>
<dbReference type="EMBL" id="CP001854">
    <property type="protein sequence ID" value="ADB50686.1"/>
    <property type="molecule type" value="Genomic_DNA"/>
</dbReference>